<accession>A0A814NH61</accession>
<name>A0A814NH61_9BILA</name>
<reference evidence="1" key="1">
    <citation type="submission" date="2021-02" db="EMBL/GenBank/DDBJ databases">
        <authorList>
            <person name="Nowell W R."/>
        </authorList>
    </citation>
    <scope>NUCLEOTIDE SEQUENCE</scope>
</reference>
<dbReference type="EMBL" id="CAJNOK010017225">
    <property type="protein sequence ID" value="CAF1259916.1"/>
    <property type="molecule type" value="Genomic_DNA"/>
</dbReference>
<keyword evidence="5" id="KW-1185">Reference proteome</keyword>
<dbReference type="Proteomes" id="UP000682733">
    <property type="component" value="Unassembled WGS sequence"/>
</dbReference>
<evidence type="ECO:0000313" key="1">
    <source>
        <dbReference type="EMBL" id="CAF1092056.1"/>
    </source>
</evidence>
<evidence type="ECO:0000313" key="3">
    <source>
        <dbReference type="EMBL" id="CAF3857532.1"/>
    </source>
</evidence>
<dbReference type="OrthoDB" id="10001099at2759"/>
<evidence type="ECO:0000313" key="2">
    <source>
        <dbReference type="EMBL" id="CAF1259916.1"/>
    </source>
</evidence>
<dbReference type="Proteomes" id="UP000663829">
    <property type="component" value="Unassembled WGS sequence"/>
</dbReference>
<dbReference type="Proteomes" id="UP000677228">
    <property type="component" value="Unassembled WGS sequence"/>
</dbReference>
<dbReference type="EMBL" id="CAJOBA010038781">
    <property type="protein sequence ID" value="CAF4066673.1"/>
    <property type="molecule type" value="Genomic_DNA"/>
</dbReference>
<evidence type="ECO:0000313" key="4">
    <source>
        <dbReference type="EMBL" id="CAF4066673.1"/>
    </source>
</evidence>
<dbReference type="AlphaFoldDB" id="A0A814NH61"/>
<protein>
    <submittedName>
        <fullName evidence="1">Uncharacterized protein</fullName>
    </submittedName>
</protein>
<dbReference type="EMBL" id="CAJOBC010005259">
    <property type="protein sequence ID" value="CAF3857532.1"/>
    <property type="molecule type" value="Genomic_DNA"/>
</dbReference>
<proteinExistence type="predicted"/>
<gene>
    <name evidence="1" type="ORF">GPM918_LOCUS18312</name>
    <name evidence="2" type="ORF">OVA965_LOCUS26681</name>
    <name evidence="3" type="ORF">SRO942_LOCUS18309</name>
    <name evidence="4" type="ORF">TMI583_LOCUS27423</name>
</gene>
<dbReference type="Proteomes" id="UP000681722">
    <property type="component" value="Unassembled WGS sequence"/>
</dbReference>
<dbReference type="PANTHER" id="PTHR35373">
    <property type="entry name" value="PROTEIN CBG16894"/>
    <property type="match status" value="1"/>
</dbReference>
<evidence type="ECO:0000313" key="5">
    <source>
        <dbReference type="Proteomes" id="UP000663829"/>
    </source>
</evidence>
<dbReference type="PANTHER" id="PTHR35373:SF4">
    <property type="entry name" value="PEPTIDASE_M16_M DOMAIN-CONTAINING PROTEIN"/>
    <property type="match status" value="1"/>
</dbReference>
<organism evidence="1 5">
    <name type="scientific">Didymodactylos carnosus</name>
    <dbReference type="NCBI Taxonomy" id="1234261"/>
    <lineage>
        <taxon>Eukaryota</taxon>
        <taxon>Metazoa</taxon>
        <taxon>Spiralia</taxon>
        <taxon>Gnathifera</taxon>
        <taxon>Rotifera</taxon>
        <taxon>Eurotatoria</taxon>
        <taxon>Bdelloidea</taxon>
        <taxon>Philodinida</taxon>
        <taxon>Philodinidae</taxon>
        <taxon>Didymodactylos</taxon>
    </lineage>
</organism>
<sequence>MSEKLSSPVYTNDYVTCYDNYLIVHDYYFPFGNRKMIKYADIDKCELGYIDELGFSKIKLWGMALSPIWWPADLHRHTGREKYILLDTQQWPKIGITMNDNEIDQIYYFISSKLSTKHLDKEPKTFSDIPVNLKK</sequence>
<comment type="caution">
    <text evidence="1">The sequence shown here is derived from an EMBL/GenBank/DDBJ whole genome shotgun (WGS) entry which is preliminary data.</text>
</comment>
<dbReference type="EMBL" id="CAJNOQ010005259">
    <property type="protein sequence ID" value="CAF1092056.1"/>
    <property type="molecule type" value="Genomic_DNA"/>
</dbReference>